<dbReference type="CDD" id="cd01014">
    <property type="entry name" value="nicotinamidase_related"/>
    <property type="match status" value="1"/>
</dbReference>
<evidence type="ECO:0000259" key="2">
    <source>
        <dbReference type="Pfam" id="PF00857"/>
    </source>
</evidence>
<proteinExistence type="predicted"/>
<keyword evidence="4" id="KW-1185">Reference proteome</keyword>
<name>A0ABP7TPB5_9PSEU</name>
<comment type="caution">
    <text evidence="3">The sequence shown here is derived from an EMBL/GenBank/DDBJ whole genome shotgun (WGS) entry which is preliminary data.</text>
</comment>
<dbReference type="EMBL" id="BAABAL010000019">
    <property type="protein sequence ID" value="GAA4029312.1"/>
    <property type="molecule type" value="Genomic_DNA"/>
</dbReference>
<dbReference type="Gene3D" id="3.40.50.850">
    <property type="entry name" value="Isochorismatase-like"/>
    <property type="match status" value="1"/>
</dbReference>
<feature type="domain" description="Isochorismatase-like" evidence="2">
    <location>
        <begin position="3"/>
        <end position="157"/>
    </location>
</feature>
<evidence type="ECO:0000256" key="1">
    <source>
        <dbReference type="ARBA" id="ARBA00022801"/>
    </source>
</evidence>
<keyword evidence="1 3" id="KW-0378">Hydrolase</keyword>
<dbReference type="InterPro" id="IPR000868">
    <property type="entry name" value="Isochorismatase-like_dom"/>
</dbReference>
<accession>A0ABP7TPB5</accession>
<evidence type="ECO:0000313" key="3">
    <source>
        <dbReference type="EMBL" id="GAA4029312.1"/>
    </source>
</evidence>
<dbReference type="PANTHER" id="PTHR43540">
    <property type="entry name" value="PEROXYUREIDOACRYLATE/UREIDOACRYLATE AMIDOHYDROLASE-RELATED"/>
    <property type="match status" value="1"/>
</dbReference>
<dbReference type="InterPro" id="IPR036380">
    <property type="entry name" value="Isochorismatase-like_sf"/>
</dbReference>
<gene>
    <name evidence="3" type="ORF">GCM10022247_62980</name>
</gene>
<organism evidence="3 4">
    <name type="scientific">Allokutzneria multivorans</name>
    <dbReference type="NCBI Taxonomy" id="1142134"/>
    <lineage>
        <taxon>Bacteria</taxon>
        <taxon>Bacillati</taxon>
        <taxon>Actinomycetota</taxon>
        <taxon>Actinomycetes</taxon>
        <taxon>Pseudonocardiales</taxon>
        <taxon>Pseudonocardiaceae</taxon>
        <taxon>Allokutzneria</taxon>
    </lineage>
</organism>
<dbReference type="PANTHER" id="PTHR43540:SF1">
    <property type="entry name" value="ISOCHORISMATASE HYDROLASE"/>
    <property type="match status" value="1"/>
</dbReference>
<dbReference type="Proteomes" id="UP001501747">
    <property type="component" value="Unassembled WGS sequence"/>
</dbReference>
<sequence>MTTALIVIDVQRGFDDTEFWGKRNNPDAEANIRLLIEAWQRKGEPIVLVRHNSAKHDSPLRPGQEGNDFKPELDGVTPDFLVNKSVHSAFHGEEDLHAWLRERGITELVTCGIQTNRCVETTTRVGGDLGYEIKYVLDATYTFDETAQDGSIVTADEIARVVAVNLHGNFAEVTSTRAVLT</sequence>
<dbReference type="Pfam" id="PF00857">
    <property type="entry name" value="Isochorismatase"/>
    <property type="match status" value="1"/>
</dbReference>
<reference evidence="4" key="1">
    <citation type="journal article" date="2019" name="Int. J. Syst. Evol. Microbiol.">
        <title>The Global Catalogue of Microorganisms (GCM) 10K type strain sequencing project: providing services to taxonomists for standard genome sequencing and annotation.</title>
        <authorList>
            <consortium name="The Broad Institute Genomics Platform"/>
            <consortium name="The Broad Institute Genome Sequencing Center for Infectious Disease"/>
            <person name="Wu L."/>
            <person name="Ma J."/>
        </authorList>
    </citation>
    <scope>NUCLEOTIDE SEQUENCE [LARGE SCALE GENOMIC DNA]</scope>
    <source>
        <strain evidence="4">JCM 17342</strain>
    </source>
</reference>
<dbReference type="SUPFAM" id="SSF52499">
    <property type="entry name" value="Isochorismatase-like hydrolases"/>
    <property type="match status" value="1"/>
</dbReference>
<dbReference type="InterPro" id="IPR050272">
    <property type="entry name" value="Isochorismatase-like_hydrls"/>
</dbReference>
<dbReference type="RefSeq" id="WP_344882881.1">
    <property type="nucleotide sequence ID" value="NZ_BAABAL010000019.1"/>
</dbReference>
<evidence type="ECO:0000313" key="4">
    <source>
        <dbReference type="Proteomes" id="UP001501747"/>
    </source>
</evidence>
<protein>
    <submittedName>
        <fullName evidence="3">Cysteine hydrolase family protein</fullName>
    </submittedName>
</protein>
<dbReference type="GO" id="GO:0016787">
    <property type="term" value="F:hydrolase activity"/>
    <property type="evidence" value="ECO:0007669"/>
    <property type="project" value="UniProtKB-KW"/>
</dbReference>